<dbReference type="Pfam" id="PF08245">
    <property type="entry name" value="Mur_ligase_M"/>
    <property type="match status" value="1"/>
</dbReference>
<accession>A0A7D4BJT8</accession>
<gene>
    <name evidence="6" type="ORF">GXN76_08275</name>
</gene>
<keyword evidence="1 6" id="KW-0436">Ligase</keyword>
<keyword evidence="7" id="KW-1185">Reference proteome</keyword>
<dbReference type="GO" id="GO:0005524">
    <property type="term" value="F:ATP binding"/>
    <property type="evidence" value="ECO:0007669"/>
    <property type="project" value="UniProtKB-KW"/>
</dbReference>
<sequence length="301" mass="33350">MLLEMGMKSLNNIARQCRVVRPHVGAVTNVGEAHVGSLGNLDAIVRAKQELIDGMRSGGTLFLNTDCPRSRRLSTKHFKGTTKTFGITHPANVKGVNVRYSTGGMKFDAYIEGKKYSFFTPVWGFHNVYNALAAIGLARAVGCSIAQIQKGLSRVRPPKMRFQVIRSKSGRTLINDAWNANPSAMKAGLTVLHNMSGKRPAIAVLGDMLELGKYSQWAHQSVGKHIAKLQLSQLVTFGPKAREIAKTAMANGMDSKRIFHFTSRSALIRHLKNSSNQALIYFKASRKLHFEKIIRELLHLR</sequence>
<dbReference type="SUPFAM" id="SSF53244">
    <property type="entry name" value="MurD-like peptide ligases, peptide-binding domain"/>
    <property type="match status" value="1"/>
</dbReference>
<dbReference type="Pfam" id="PF02875">
    <property type="entry name" value="Mur_ligase_C"/>
    <property type="match status" value="1"/>
</dbReference>
<dbReference type="Proteomes" id="UP000503088">
    <property type="component" value="Chromosome"/>
</dbReference>
<dbReference type="SUPFAM" id="SSF53623">
    <property type="entry name" value="MurD-like peptide ligases, catalytic domain"/>
    <property type="match status" value="1"/>
</dbReference>
<name>A0A7D4BJT8_9BACL</name>
<feature type="domain" description="Mur ligase C-terminal" evidence="4">
    <location>
        <begin position="160"/>
        <end position="286"/>
    </location>
</feature>
<dbReference type="InterPro" id="IPR036565">
    <property type="entry name" value="Mur-like_cat_sf"/>
</dbReference>
<dbReference type="KEGG" id="kpul:GXN76_08275"/>
<dbReference type="Gene3D" id="3.40.1190.10">
    <property type="entry name" value="Mur-like, catalytic domain"/>
    <property type="match status" value="1"/>
</dbReference>
<dbReference type="AlphaFoldDB" id="A0A7D4BJT8"/>
<keyword evidence="2" id="KW-0547">Nucleotide-binding</keyword>
<feature type="domain" description="Mur ligase central" evidence="5">
    <location>
        <begin position="2"/>
        <end position="138"/>
    </location>
</feature>
<evidence type="ECO:0000259" key="5">
    <source>
        <dbReference type="Pfam" id="PF08245"/>
    </source>
</evidence>
<evidence type="ECO:0000256" key="1">
    <source>
        <dbReference type="ARBA" id="ARBA00022598"/>
    </source>
</evidence>
<keyword evidence="3" id="KW-0067">ATP-binding</keyword>
<evidence type="ECO:0000313" key="7">
    <source>
        <dbReference type="Proteomes" id="UP000503088"/>
    </source>
</evidence>
<evidence type="ECO:0000259" key="4">
    <source>
        <dbReference type="Pfam" id="PF02875"/>
    </source>
</evidence>
<organism evidence="6 7">
    <name type="scientific">Kroppenstedtia pulmonis</name>
    <dbReference type="NCBI Taxonomy" id="1380685"/>
    <lineage>
        <taxon>Bacteria</taxon>
        <taxon>Bacillati</taxon>
        <taxon>Bacillota</taxon>
        <taxon>Bacilli</taxon>
        <taxon>Bacillales</taxon>
        <taxon>Thermoactinomycetaceae</taxon>
        <taxon>Kroppenstedtia</taxon>
    </lineage>
</organism>
<evidence type="ECO:0000256" key="2">
    <source>
        <dbReference type="ARBA" id="ARBA00022741"/>
    </source>
</evidence>
<dbReference type="InterPro" id="IPR051046">
    <property type="entry name" value="MurCDEF_CellWall_CoF430Synth"/>
</dbReference>
<dbReference type="InterPro" id="IPR036615">
    <property type="entry name" value="Mur_ligase_C_dom_sf"/>
</dbReference>
<dbReference type="InterPro" id="IPR013221">
    <property type="entry name" value="Mur_ligase_cen"/>
</dbReference>
<dbReference type="EMBL" id="CP048104">
    <property type="protein sequence ID" value="QKG84470.1"/>
    <property type="molecule type" value="Genomic_DNA"/>
</dbReference>
<reference evidence="6 7" key="1">
    <citation type="submission" date="2020-01" db="EMBL/GenBank/DDBJ databases">
        <authorList>
            <person name="Gulvik C.A."/>
            <person name="Batra D.G."/>
        </authorList>
    </citation>
    <scope>NUCLEOTIDE SEQUENCE [LARGE SCALE GENOMIC DNA]</scope>
    <source>
        <strain evidence="6 7">W9323</strain>
    </source>
</reference>
<dbReference type="InterPro" id="IPR004101">
    <property type="entry name" value="Mur_ligase_C"/>
</dbReference>
<proteinExistence type="predicted"/>
<dbReference type="Gene3D" id="3.90.190.20">
    <property type="entry name" value="Mur ligase, C-terminal domain"/>
    <property type="match status" value="1"/>
</dbReference>
<dbReference type="PANTHER" id="PTHR43024:SF1">
    <property type="entry name" value="UDP-N-ACETYLMURAMOYL-TRIPEPTIDE--D-ALANYL-D-ALANINE LIGASE"/>
    <property type="match status" value="1"/>
</dbReference>
<evidence type="ECO:0000256" key="3">
    <source>
        <dbReference type="ARBA" id="ARBA00022840"/>
    </source>
</evidence>
<dbReference type="PANTHER" id="PTHR43024">
    <property type="entry name" value="UDP-N-ACETYLMURAMOYL-TRIPEPTIDE--D-ALANYL-D-ALANINE LIGASE"/>
    <property type="match status" value="1"/>
</dbReference>
<evidence type="ECO:0000313" key="6">
    <source>
        <dbReference type="EMBL" id="QKG84470.1"/>
    </source>
</evidence>
<protein>
    <submittedName>
        <fullName evidence="6">UDP-N-acetylmuramoyl-tripeptide--D-alanyl-D-alanine ligase</fullName>
    </submittedName>
</protein>
<dbReference type="GO" id="GO:0016881">
    <property type="term" value="F:acid-amino acid ligase activity"/>
    <property type="evidence" value="ECO:0007669"/>
    <property type="project" value="InterPro"/>
</dbReference>